<reference evidence="8" key="1">
    <citation type="submission" date="2023-04" db="EMBL/GenBank/DDBJ databases">
        <title>Colletotrichum limetticola genome sequence.</title>
        <authorList>
            <person name="Baroncelli R."/>
        </authorList>
    </citation>
    <scope>NUCLEOTIDE SEQUENCE</scope>
    <source>
        <strain evidence="8">KLA-Anderson</strain>
    </source>
</reference>
<feature type="transmembrane region" description="Helical" evidence="6">
    <location>
        <begin position="167"/>
        <end position="187"/>
    </location>
</feature>
<dbReference type="Gene3D" id="1.20.1720.10">
    <property type="entry name" value="Multidrug resistance protein D"/>
    <property type="match status" value="1"/>
</dbReference>
<dbReference type="Gene3D" id="1.20.1250.20">
    <property type="entry name" value="MFS general substrate transporter like domains"/>
    <property type="match status" value="1"/>
</dbReference>
<comment type="caution">
    <text evidence="8">The sequence shown here is derived from an EMBL/GenBank/DDBJ whole genome shotgun (WGS) entry which is preliminary data.</text>
</comment>
<evidence type="ECO:0000313" key="9">
    <source>
        <dbReference type="Proteomes" id="UP001169217"/>
    </source>
</evidence>
<protein>
    <submittedName>
        <fullName evidence="8">Major facilitator superfamily transporter</fullName>
    </submittedName>
</protein>
<accession>A0ABQ9PX41</accession>
<feature type="transmembrane region" description="Helical" evidence="6">
    <location>
        <begin position="464"/>
        <end position="481"/>
    </location>
</feature>
<dbReference type="SUPFAM" id="SSF103473">
    <property type="entry name" value="MFS general substrate transporter"/>
    <property type="match status" value="1"/>
</dbReference>
<name>A0ABQ9PX41_9PEZI</name>
<feature type="transmembrane region" description="Helical" evidence="6">
    <location>
        <begin position="487"/>
        <end position="510"/>
    </location>
</feature>
<evidence type="ECO:0000256" key="2">
    <source>
        <dbReference type="ARBA" id="ARBA00022692"/>
    </source>
</evidence>
<evidence type="ECO:0000256" key="1">
    <source>
        <dbReference type="ARBA" id="ARBA00004141"/>
    </source>
</evidence>
<organism evidence="8 9">
    <name type="scientific">Colletotrichum limetticola</name>
    <dbReference type="NCBI Taxonomy" id="1209924"/>
    <lineage>
        <taxon>Eukaryota</taxon>
        <taxon>Fungi</taxon>
        <taxon>Dikarya</taxon>
        <taxon>Ascomycota</taxon>
        <taxon>Pezizomycotina</taxon>
        <taxon>Sordariomycetes</taxon>
        <taxon>Hypocreomycetidae</taxon>
        <taxon>Glomerellales</taxon>
        <taxon>Glomerellaceae</taxon>
        <taxon>Colletotrichum</taxon>
        <taxon>Colletotrichum acutatum species complex</taxon>
    </lineage>
</organism>
<keyword evidence="4 6" id="KW-0472">Membrane</keyword>
<feature type="compositionally biased region" description="Basic and acidic residues" evidence="5">
    <location>
        <begin position="42"/>
        <end position="59"/>
    </location>
</feature>
<dbReference type="EMBL" id="JARUPT010000179">
    <property type="protein sequence ID" value="KAK0376081.1"/>
    <property type="molecule type" value="Genomic_DNA"/>
</dbReference>
<evidence type="ECO:0000256" key="5">
    <source>
        <dbReference type="SAM" id="MobiDB-lite"/>
    </source>
</evidence>
<evidence type="ECO:0000256" key="3">
    <source>
        <dbReference type="ARBA" id="ARBA00022989"/>
    </source>
</evidence>
<evidence type="ECO:0000256" key="4">
    <source>
        <dbReference type="ARBA" id="ARBA00023136"/>
    </source>
</evidence>
<evidence type="ECO:0000256" key="6">
    <source>
        <dbReference type="SAM" id="Phobius"/>
    </source>
</evidence>
<dbReference type="PANTHER" id="PTHR23502">
    <property type="entry name" value="MAJOR FACILITATOR SUPERFAMILY"/>
    <property type="match status" value="1"/>
</dbReference>
<feature type="transmembrane region" description="Helical" evidence="6">
    <location>
        <begin position="554"/>
        <end position="575"/>
    </location>
</feature>
<comment type="subcellular location">
    <subcellularLocation>
        <location evidence="1">Membrane</location>
        <topology evidence="1">Multi-pass membrane protein</topology>
    </subcellularLocation>
</comment>
<feature type="transmembrane region" description="Helical" evidence="6">
    <location>
        <begin position="287"/>
        <end position="307"/>
    </location>
</feature>
<feature type="transmembrane region" description="Helical" evidence="6">
    <location>
        <begin position="224"/>
        <end position="248"/>
    </location>
</feature>
<keyword evidence="3 6" id="KW-1133">Transmembrane helix</keyword>
<proteinExistence type="predicted"/>
<dbReference type="Pfam" id="PF07690">
    <property type="entry name" value="MFS_1"/>
    <property type="match status" value="1"/>
</dbReference>
<feature type="region of interest" description="Disordered" evidence="5">
    <location>
        <begin position="1"/>
        <end position="97"/>
    </location>
</feature>
<sequence>MTTTSHDPEKDSFPPEETKNLGRGEGQSSSSQSSDSEDEITEVGRRNGDRSRKSAKADADADSEGDGEVEGEDGDPSAAGNAPARTRSRASSTRSRALSIVARSKRRGFLAQLTTIPEVDNPYHYTNKTKWTITLIIALAAAVSPMGSSIFYPALTEMSKEFGVTPTITNLSVAFYMLAMAIFPLWWSSFSETLGRRTIYLLSFTLFVLFSILSAVSVNIEMLIVMRLLAGGASASVQAVGAGTIADIWEPRERGRAMSIFYLGPLTGPLLAPIIGGALAQRFGWQSTMWTLAIYGGLVLVMILFCLPETLARPRPVAVPQQSQLVSEGTEKNALARTKTTESVKVHSKKAAAFFKKSFIDPLSVLLYLRFPPVAITVWFAAVTFGALFVVNISVQATLSQAPYGFSELIIGLFYFPAGLGYFLASLLGGRWLDVIMAREARKAGRYDADGKLILLPEDRMRENIWIAATVYPASLIYYGWVVGKGLFWFVPCIGLFTFGASSMLVFGAATTMLTEFMPKRSSGGVAVNNFVRNIFSCIGAIAAQPVINAIGNGWLFTILGIFAWVSGYICVWTLRKKAPEWRKSMDAALNK</sequence>
<keyword evidence="2 6" id="KW-0812">Transmembrane</keyword>
<feature type="transmembrane region" description="Helical" evidence="6">
    <location>
        <begin position="260"/>
        <end position="281"/>
    </location>
</feature>
<dbReference type="Proteomes" id="UP001169217">
    <property type="component" value="Unassembled WGS sequence"/>
</dbReference>
<gene>
    <name evidence="8" type="ORF">CLIM01_06552</name>
</gene>
<feature type="compositionally biased region" description="Acidic residues" evidence="5">
    <location>
        <begin position="60"/>
        <end position="75"/>
    </location>
</feature>
<evidence type="ECO:0000313" key="8">
    <source>
        <dbReference type="EMBL" id="KAK0376081.1"/>
    </source>
</evidence>
<dbReference type="InterPro" id="IPR036259">
    <property type="entry name" value="MFS_trans_sf"/>
</dbReference>
<feature type="transmembrane region" description="Helical" evidence="6">
    <location>
        <begin position="133"/>
        <end position="155"/>
    </location>
</feature>
<feature type="compositionally biased region" description="Basic and acidic residues" evidence="5">
    <location>
        <begin position="1"/>
        <end position="22"/>
    </location>
</feature>
<feature type="domain" description="Major facilitator superfamily (MFS) profile" evidence="7">
    <location>
        <begin position="133"/>
        <end position="579"/>
    </location>
</feature>
<keyword evidence="9" id="KW-1185">Reference proteome</keyword>
<evidence type="ECO:0000259" key="7">
    <source>
        <dbReference type="PROSITE" id="PS50850"/>
    </source>
</evidence>
<dbReference type="InterPro" id="IPR011701">
    <property type="entry name" value="MFS"/>
</dbReference>
<feature type="transmembrane region" description="Helical" evidence="6">
    <location>
        <begin position="199"/>
        <end position="218"/>
    </location>
</feature>
<dbReference type="CDD" id="cd17323">
    <property type="entry name" value="MFS_Tpo1_MDR_like"/>
    <property type="match status" value="1"/>
</dbReference>
<dbReference type="PANTHER" id="PTHR23502:SF5">
    <property type="entry name" value="QUINIDINE RESISTANCE PROTEIN 3"/>
    <property type="match status" value="1"/>
</dbReference>
<dbReference type="PROSITE" id="PS50850">
    <property type="entry name" value="MFS"/>
    <property type="match status" value="1"/>
</dbReference>
<feature type="transmembrane region" description="Helical" evidence="6">
    <location>
        <begin position="409"/>
        <end position="433"/>
    </location>
</feature>
<feature type="transmembrane region" description="Helical" evidence="6">
    <location>
        <begin position="531"/>
        <end position="548"/>
    </location>
</feature>
<feature type="transmembrane region" description="Helical" evidence="6">
    <location>
        <begin position="365"/>
        <end position="389"/>
    </location>
</feature>
<dbReference type="InterPro" id="IPR020846">
    <property type="entry name" value="MFS_dom"/>
</dbReference>